<proteinExistence type="predicted"/>
<dbReference type="KEGG" id="eru:Erum0990"/>
<evidence type="ECO:0000256" key="1">
    <source>
        <dbReference type="SAM" id="Phobius"/>
    </source>
</evidence>
<feature type="transmembrane region" description="Helical" evidence="1">
    <location>
        <begin position="525"/>
        <end position="544"/>
    </location>
</feature>
<feature type="transmembrane region" description="Helical" evidence="1">
    <location>
        <begin position="556"/>
        <end position="580"/>
    </location>
</feature>
<evidence type="ECO:0000313" key="2">
    <source>
        <dbReference type="EMBL" id="CAI26590.1"/>
    </source>
</evidence>
<keyword evidence="1" id="KW-1133">Transmembrane helix</keyword>
<name>A0A0H3M7I9_EHRRW</name>
<organism evidence="2 3">
    <name type="scientific">Ehrlichia ruminantium (strain Welgevonden)</name>
    <dbReference type="NCBI Taxonomy" id="254945"/>
    <lineage>
        <taxon>Bacteria</taxon>
        <taxon>Pseudomonadati</taxon>
        <taxon>Pseudomonadota</taxon>
        <taxon>Alphaproteobacteria</taxon>
        <taxon>Rickettsiales</taxon>
        <taxon>Anaplasmataceae</taxon>
        <taxon>Ehrlichia</taxon>
    </lineage>
</organism>
<reference evidence="2 3" key="1">
    <citation type="journal article" date="2006" name="J. Bacteriol.">
        <title>Comparative genomic analysis of three strains of Ehrlichia ruminantium reveals an active process of genome size plasticity.</title>
        <authorList>
            <person name="Frutos R."/>
            <person name="Viari A."/>
            <person name="Ferraz C."/>
            <person name="Morgat A."/>
            <person name="Eychenie S."/>
            <person name="Kandassami Y."/>
            <person name="Chantal I."/>
            <person name="Bensaid A."/>
            <person name="Coissac E."/>
            <person name="Vachiery N."/>
            <person name="Demaille J."/>
            <person name="Martinez D."/>
        </authorList>
    </citation>
    <scope>NUCLEOTIDE SEQUENCE [LARGE SCALE GENOMIC DNA]</scope>
    <source>
        <strain evidence="2 3">Welgevonden</strain>
    </source>
</reference>
<dbReference type="Proteomes" id="UP000001021">
    <property type="component" value="Chromosome"/>
</dbReference>
<dbReference type="GeneID" id="33058401"/>
<dbReference type="HOGENOM" id="CLU_449595_0_0_5"/>
<dbReference type="EMBL" id="CR925678">
    <property type="protein sequence ID" value="CAI26590.1"/>
    <property type="molecule type" value="Genomic_DNA"/>
</dbReference>
<accession>A0A0H3M7I9</accession>
<dbReference type="RefSeq" id="WP_011154783.1">
    <property type="nucleotide sequence ID" value="NC_005295.2"/>
</dbReference>
<keyword evidence="1" id="KW-0812">Transmembrane</keyword>
<evidence type="ECO:0000313" key="3">
    <source>
        <dbReference type="Proteomes" id="UP000001021"/>
    </source>
</evidence>
<keyword evidence="1" id="KW-0472">Membrane</keyword>
<sequence>MLDSNNKHITLLDDSTAIINFCKAILPTCTHIVTHDTEAAEPTICYTLTYNNTNDISIDSITEAICTFLKFHICQNFIFSDYDTPYTSELALSNRITQLKISLNDIDSITIDPSKVLQILSLPLVTIISPLTHTLKTFISSLLNTRSIAGDIPLNISCKVLLKNQIYTTQLKKVLETNEPLTKTAVSFYHILKIYKELFITNLADRTGHFDLNIFNINTTYQTLTPQVALGIIKSLPSQPTNTPTPIKKHFFRAISETCLLSEAVGIEIYKINPQILSQLPNLTENAFQYQHYYNAAQYTVTYQLLCGDLDNITTCNQLYNYIYFCIILHNSDNIKLSLEFSLKDEFIEDADNYTTHYSYDVDINTSIKVIISSIYFQNKKLTQFRKFLEQNILPPENIAQEVLQKYNISIQAQVINNISQEITTLLSDSAALLETHTTDPIIIEKHTSASNSSIPLSTEEHVIHDSKSLQDELSIQHTKTSRTTFTEPITHIPQPSYRRKRSKVGYYQKHIHNIISSKTQKNKVFVSCIVTIAIISIVVYYSIAETLLNHIPDITKINLVVIGGIFSFTTIAIIGSTLYNHIGIVRPSTNTENANLSISISTPYIN</sequence>
<dbReference type="KEGG" id="erw:ERWE_CDS_00960"/>
<gene>
    <name evidence="2" type="ordered locus">ERWE_CDS_00960</name>
</gene>
<dbReference type="AlphaFoldDB" id="A0A0H3M7I9"/>
<keyword evidence="3" id="KW-1185">Reference proteome</keyword>
<protein>
    <submittedName>
        <fullName evidence="2">Uncharacterized protein</fullName>
    </submittedName>
</protein>